<dbReference type="Pfam" id="PF09468">
    <property type="entry name" value="RNase_H2-Ydr279"/>
    <property type="match status" value="1"/>
</dbReference>
<dbReference type="Proteomes" id="UP001485043">
    <property type="component" value="Unassembled WGS sequence"/>
</dbReference>
<evidence type="ECO:0000256" key="5">
    <source>
        <dbReference type="ARBA" id="ARBA00033464"/>
    </source>
</evidence>
<feature type="region of interest" description="Disordered" evidence="6">
    <location>
        <begin position="214"/>
        <end position="235"/>
    </location>
</feature>
<dbReference type="CDD" id="cd09270">
    <property type="entry name" value="RNase_H2-B"/>
    <property type="match status" value="1"/>
</dbReference>
<gene>
    <name evidence="9" type="ORF">WJX84_004902</name>
</gene>
<name>A0AAW1STL3_9CHLO</name>
<evidence type="ECO:0000256" key="2">
    <source>
        <dbReference type="ARBA" id="ARBA00019062"/>
    </source>
</evidence>
<keyword evidence="10" id="KW-1185">Reference proteome</keyword>
<dbReference type="GO" id="GO:0005654">
    <property type="term" value="C:nucleoplasm"/>
    <property type="evidence" value="ECO:0007669"/>
    <property type="project" value="TreeGrafter"/>
</dbReference>
<feature type="domain" description="Ribonuclease H2 subunit B wHTH" evidence="7">
    <location>
        <begin position="83"/>
        <end position="174"/>
    </location>
</feature>
<dbReference type="InterPro" id="IPR040456">
    <property type="entry name" value="RNase_H2_suB"/>
</dbReference>
<evidence type="ECO:0000256" key="6">
    <source>
        <dbReference type="SAM" id="MobiDB-lite"/>
    </source>
</evidence>
<accession>A0AAW1STL3</accession>
<dbReference type="PANTHER" id="PTHR13383">
    <property type="entry name" value="RIBONUCLEASE H2 SUBUNIT B"/>
    <property type="match status" value="1"/>
</dbReference>
<dbReference type="Gene3D" id="1.10.20.120">
    <property type="match status" value="1"/>
</dbReference>
<dbReference type="InterPro" id="IPR019024">
    <property type="entry name" value="RNase_H2_suB_wHTH"/>
</dbReference>
<feature type="domain" description="Rnh202 triple barrel" evidence="8">
    <location>
        <begin position="28"/>
        <end position="80"/>
    </location>
</feature>
<dbReference type="Pfam" id="PF17745">
    <property type="entry name" value="Ydr279_N"/>
    <property type="match status" value="1"/>
</dbReference>
<comment type="caution">
    <text evidence="9">The sequence shown here is derived from an EMBL/GenBank/DDBJ whole genome shotgun (WGS) entry which is preliminary data.</text>
</comment>
<evidence type="ECO:0000313" key="9">
    <source>
        <dbReference type="EMBL" id="KAK9858466.1"/>
    </source>
</evidence>
<dbReference type="AlphaFoldDB" id="A0AAW1STL3"/>
<evidence type="ECO:0000256" key="4">
    <source>
        <dbReference type="ARBA" id="ARBA00024778"/>
    </source>
</evidence>
<evidence type="ECO:0000259" key="8">
    <source>
        <dbReference type="Pfam" id="PF17745"/>
    </source>
</evidence>
<protein>
    <recommendedName>
        <fullName evidence="2">Ribonuclease H2 subunit B</fullName>
    </recommendedName>
    <alternativeName>
        <fullName evidence="5">Ribonuclease HI subunit B</fullName>
    </alternativeName>
</protein>
<dbReference type="PANTHER" id="PTHR13383:SF11">
    <property type="entry name" value="RIBONUCLEASE H2 SUBUNIT B"/>
    <property type="match status" value="1"/>
</dbReference>
<evidence type="ECO:0000259" key="7">
    <source>
        <dbReference type="Pfam" id="PF09468"/>
    </source>
</evidence>
<dbReference type="EMBL" id="JALJOV010000918">
    <property type="protein sequence ID" value="KAK9858466.1"/>
    <property type="molecule type" value="Genomic_DNA"/>
</dbReference>
<evidence type="ECO:0000256" key="1">
    <source>
        <dbReference type="ARBA" id="ARBA00004123"/>
    </source>
</evidence>
<dbReference type="GO" id="GO:0006401">
    <property type="term" value="P:RNA catabolic process"/>
    <property type="evidence" value="ECO:0007669"/>
    <property type="project" value="TreeGrafter"/>
</dbReference>
<evidence type="ECO:0000313" key="10">
    <source>
        <dbReference type="Proteomes" id="UP001485043"/>
    </source>
</evidence>
<comment type="function">
    <text evidence="4">Non catalytic subunit of RNase H2, an endonuclease that specifically degrades the RNA of RNA:DNA hybrids. Participates in DNA replication, possibly by mediating the removal of lagging-strand Okazaki fragment RNA primers during DNA replication. Mediates the excision of single ribonucleotides from DNA:RNA duplexes.</text>
</comment>
<dbReference type="Gene3D" id="2.20.25.530">
    <property type="match status" value="1"/>
</dbReference>
<comment type="subcellular location">
    <subcellularLocation>
        <location evidence="1">Nucleus</location>
    </subcellularLocation>
</comment>
<dbReference type="InterPro" id="IPR041195">
    <property type="entry name" value="Rnh202_N"/>
</dbReference>
<proteinExistence type="predicted"/>
<dbReference type="GO" id="GO:0032299">
    <property type="term" value="C:ribonuclease H2 complex"/>
    <property type="evidence" value="ECO:0007669"/>
    <property type="project" value="InterPro"/>
</dbReference>
<evidence type="ECO:0000256" key="3">
    <source>
        <dbReference type="ARBA" id="ARBA00023242"/>
    </source>
</evidence>
<reference evidence="9 10" key="1">
    <citation type="journal article" date="2024" name="Nat. Commun.">
        <title>Phylogenomics reveals the evolutionary origins of lichenization in chlorophyte algae.</title>
        <authorList>
            <person name="Puginier C."/>
            <person name="Libourel C."/>
            <person name="Otte J."/>
            <person name="Skaloud P."/>
            <person name="Haon M."/>
            <person name="Grisel S."/>
            <person name="Petersen M."/>
            <person name="Berrin J.G."/>
            <person name="Delaux P.M."/>
            <person name="Dal Grande F."/>
            <person name="Keller J."/>
        </authorList>
    </citation>
    <scope>NUCLEOTIDE SEQUENCE [LARGE SCALE GENOMIC DNA]</scope>
    <source>
        <strain evidence="9 10">SAG 2523</strain>
    </source>
</reference>
<sequence length="273" mass="30116">MSHTDPTQGERRVVVGARGTGSCQLQRLWLCHPRTGGGAAFVLADGVLHEVNRHQPSLGSWFIGDQVLSDGSLYLLTCMDPLFLVIPILETSRQKTESESGMFCSFEQVLDSSEEAQSLHCLADLILPRLRCICDVRQLGTDTFYRLDDARVLCWMQIKLQRLKAALPGLEGSFLQLDDAALSQYAAGLLSEYLTPAWHCRLLQACNLPAQDSQDSILQPKSHNSPNMPIPDGKRMRLDPKEIARKRAQAVKAEAKAASRAKEAAGLTWATTT</sequence>
<organism evidence="9 10">
    <name type="scientific">Apatococcus fuscideae</name>
    <dbReference type="NCBI Taxonomy" id="2026836"/>
    <lineage>
        <taxon>Eukaryota</taxon>
        <taxon>Viridiplantae</taxon>
        <taxon>Chlorophyta</taxon>
        <taxon>core chlorophytes</taxon>
        <taxon>Trebouxiophyceae</taxon>
        <taxon>Chlorellales</taxon>
        <taxon>Chlorellaceae</taxon>
        <taxon>Apatococcus</taxon>
    </lineage>
</organism>
<keyword evidence="3" id="KW-0539">Nucleus</keyword>
<feature type="compositionally biased region" description="Polar residues" evidence="6">
    <location>
        <begin position="214"/>
        <end position="227"/>
    </location>
</feature>